<dbReference type="PANTHER" id="PTHR47424">
    <property type="entry name" value="REGULATORY PROTEIN GAL4"/>
    <property type="match status" value="1"/>
</dbReference>
<feature type="domain" description="Xylanolytic transcriptional activator regulatory" evidence="6">
    <location>
        <begin position="324"/>
        <end position="403"/>
    </location>
</feature>
<feature type="region of interest" description="Disordered" evidence="5">
    <location>
        <begin position="628"/>
        <end position="662"/>
    </location>
</feature>
<keyword evidence="2" id="KW-0238">DNA-binding</keyword>
<dbReference type="CDD" id="cd12148">
    <property type="entry name" value="fungal_TF_MHR"/>
    <property type="match status" value="1"/>
</dbReference>
<name>A0ABZ0P084_CERBT</name>
<evidence type="ECO:0000259" key="6">
    <source>
        <dbReference type="SMART" id="SM00906"/>
    </source>
</evidence>
<organism evidence="7 8">
    <name type="scientific">Cercospora beticola</name>
    <name type="common">Sugarbeet leaf spot fungus</name>
    <dbReference type="NCBI Taxonomy" id="122368"/>
    <lineage>
        <taxon>Eukaryota</taxon>
        <taxon>Fungi</taxon>
        <taxon>Dikarya</taxon>
        <taxon>Ascomycota</taxon>
        <taxon>Pezizomycotina</taxon>
        <taxon>Dothideomycetes</taxon>
        <taxon>Dothideomycetidae</taxon>
        <taxon>Mycosphaerellales</taxon>
        <taxon>Mycosphaerellaceae</taxon>
        <taxon>Cercospora</taxon>
    </lineage>
</organism>
<dbReference type="Proteomes" id="UP001302367">
    <property type="component" value="Chromosome 6"/>
</dbReference>
<accession>A0ABZ0P084</accession>
<dbReference type="InterPro" id="IPR051127">
    <property type="entry name" value="Fungal_SecMet_Regulators"/>
</dbReference>
<dbReference type="GeneID" id="35432480"/>
<evidence type="ECO:0000256" key="4">
    <source>
        <dbReference type="ARBA" id="ARBA00023242"/>
    </source>
</evidence>
<evidence type="ECO:0000256" key="2">
    <source>
        <dbReference type="ARBA" id="ARBA00023125"/>
    </source>
</evidence>
<feature type="region of interest" description="Disordered" evidence="5">
    <location>
        <begin position="131"/>
        <end position="158"/>
    </location>
</feature>
<evidence type="ECO:0000256" key="5">
    <source>
        <dbReference type="SAM" id="MobiDB-lite"/>
    </source>
</evidence>
<dbReference type="RefSeq" id="XP_065459302.1">
    <property type="nucleotide sequence ID" value="XM_065603230.1"/>
</dbReference>
<dbReference type="EMBL" id="CP134189">
    <property type="protein sequence ID" value="WPB05257.1"/>
    <property type="molecule type" value="Genomic_DNA"/>
</dbReference>
<keyword evidence="1" id="KW-0805">Transcription regulation</keyword>
<evidence type="ECO:0000313" key="7">
    <source>
        <dbReference type="EMBL" id="WPB05257.1"/>
    </source>
</evidence>
<feature type="region of interest" description="Disordered" evidence="5">
    <location>
        <begin position="44"/>
        <end position="89"/>
    </location>
</feature>
<protein>
    <recommendedName>
        <fullName evidence="6">Xylanolytic transcriptional activator regulatory domain-containing protein</fullName>
    </recommendedName>
</protein>
<dbReference type="SMART" id="SM00906">
    <property type="entry name" value="Fungal_trans"/>
    <property type="match status" value="1"/>
</dbReference>
<gene>
    <name evidence="7" type="ORF">RHO25_009909</name>
</gene>
<feature type="compositionally biased region" description="Basic and acidic residues" evidence="5">
    <location>
        <begin position="632"/>
        <end position="652"/>
    </location>
</feature>
<dbReference type="InterPro" id="IPR007219">
    <property type="entry name" value="XnlR_reg_dom"/>
</dbReference>
<reference evidence="7 8" key="1">
    <citation type="submission" date="2023-09" db="EMBL/GenBank/DDBJ databases">
        <title>Complete-Gapless Cercospora beticola genome.</title>
        <authorList>
            <person name="Wyatt N.A."/>
            <person name="Spanner R.E."/>
            <person name="Bolton M.D."/>
        </authorList>
    </citation>
    <scope>NUCLEOTIDE SEQUENCE [LARGE SCALE GENOMIC DNA]</scope>
    <source>
        <strain evidence="7">Cb09-40</strain>
    </source>
</reference>
<evidence type="ECO:0000256" key="1">
    <source>
        <dbReference type="ARBA" id="ARBA00023015"/>
    </source>
</evidence>
<feature type="compositionally biased region" description="Gly residues" evidence="5">
    <location>
        <begin position="764"/>
        <end position="773"/>
    </location>
</feature>
<sequence>MELKRRRVTQACNRCRALKSKVRHSPEGGADRDLCHFPGTNGNSAMASSPSALGAKPTVIPATGKRRGPPRTNPLPETSSAASAETESLRSAVQAYDELATQLRARLPDAERNNIDSILSSIRRHLPHELLPKDADADSPGDLDNAHSPPADGPRDSYHGEASDVYFFHAVKHAIQGQARTSSPLRLESYQRDYRVNHGGVPRVVPTREEADRDVEWFFRKYNRSLPLMCERTFRREYERYWKMGSCDGVPDYFLPTLLSICAVSDLYHNLMDVSAGRSRKHEAYYAQAWHATKELDNDYSRPVVLLMILQCQYLIMTCQFDRCWMVLSLAVRMAQILGFHVIDDPHCNRPQPVCTQIEKELRRRVWHACYTLDTILALQLGRPPCINPNDSIVNYPSAHHDSLFDYENDTFLPMSPGPQPGTILVHHLTLSHIIRNVVHDLYAPKRPRTTRSSIAVIEALDQKLLAWKHGLPPHLRFDLEHSVEEDAVFDRQRCGLAWNFHNLRALIHRPYVCVGTDNTQLESAVRQQIVASGQICIAEAQIVARMLYRTSNMPPHSYSWYHFIPFVVGTCSILLVASRYPTATTEGATADNEQLEADVANCVQLLDSYAQVLQPAKSAADMIRTLQSSRRTGDSKPSKRALDSAEAEQRPPHQSSSHIDSVQRHGYHINHAPRPYPHHPHPLMAAHGQNSVYTPTIPSNTAPHPMHSGSELNFSSNEQWQAWPEDYFDSLMWSSQFVLPTEYNISEGPWNIPVNMESQPGQQGSGGASSGPGPGPGQSRSRQP</sequence>
<feature type="compositionally biased region" description="Low complexity" evidence="5">
    <location>
        <begin position="77"/>
        <end position="86"/>
    </location>
</feature>
<feature type="region of interest" description="Disordered" evidence="5">
    <location>
        <begin position="751"/>
        <end position="785"/>
    </location>
</feature>
<proteinExistence type="predicted"/>
<keyword evidence="8" id="KW-1185">Reference proteome</keyword>
<dbReference type="Pfam" id="PF04082">
    <property type="entry name" value="Fungal_trans"/>
    <property type="match status" value="1"/>
</dbReference>
<evidence type="ECO:0000313" key="8">
    <source>
        <dbReference type="Proteomes" id="UP001302367"/>
    </source>
</evidence>
<keyword evidence="3" id="KW-0804">Transcription</keyword>
<evidence type="ECO:0000256" key="3">
    <source>
        <dbReference type="ARBA" id="ARBA00023163"/>
    </source>
</evidence>
<keyword evidence="4" id="KW-0539">Nucleus</keyword>
<dbReference type="PANTHER" id="PTHR47424:SF3">
    <property type="entry name" value="REGULATORY PROTEIN GAL4"/>
    <property type="match status" value="1"/>
</dbReference>